<dbReference type="HOGENOM" id="CLU_164641_0_0_9"/>
<dbReference type="eggNOG" id="ENOG5032YXU">
    <property type="taxonomic scope" value="Bacteria"/>
</dbReference>
<name>C0CIB0_BLAHS</name>
<reference evidence="1 2" key="2">
    <citation type="submission" date="2009-02" db="EMBL/GenBank/DDBJ databases">
        <title>Draft genome sequence of Blautia hydrogenotrophica DSM 10507 (Ruminococcus hydrogenotrophicus DSM 10507).</title>
        <authorList>
            <person name="Sudarsanam P."/>
            <person name="Ley R."/>
            <person name="Guruge J."/>
            <person name="Turnbaugh P.J."/>
            <person name="Mahowald M."/>
            <person name="Liep D."/>
            <person name="Gordon J."/>
        </authorList>
    </citation>
    <scope>NUCLEOTIDE SEQUENCE [LARGE SCALE GENOMIC DNA]</scope>
    <source>
        <strain evidence="2">DSM 10507 / JCM 14656 / S5a33</strain>
    </source>
</reference>
<evidence type="ECO:0000313" key="2">
    <source>
        <dbReference type="Proteomes" id="UP000003100"/>
    </source>
</evidence>
<evidence type="ECO:0000313" key="1">
    <source>
        <dbReference type="EMBL" id="EEG50498.1"/>
    </source>
</evidence>
<accession>C0CIB0</accession>
<organism evidence="1 2">
    <name type="scientific">Blautia hydrogenotrophica (strain DSM 10507 / JCM 14656 / S5a33)</name>
    <name type="common">Ruminococcus hydrogenotrophicus</name>
    <dbReference type="NCBI Taxonomy" id="476272"/>
    <lineage>
        <taxon>Bacteria</taxon>
        <taxon>Bacillati</taxon>
        <taxon>Bacillota</taxon>
        <taxon>Clostridia</taxon>
        <taxon>Lachnospirales</taxon>
        <taxon>Lachnospiraceae</taxon>
        <taxon>Blautia</taxon>
    </lineage>
</organism>
<comment type="caution">
    <text evidence="1">The sequence shown here is derived from an EMBL/GenBank/DDBJ whole genome shotgun (WGS) entry which is preliminary data.</text>
</comment>
<protein>
    <submittedName>
        <fullName evidence="1">Uncharacterized protein</fullName>
    </submittedName>
</protein>
<dbReference type="AlphaFoldDB" id="C0CIB0"/>
<dbReference type="EMBL" id="ACBZ01000021">
    <property type="protein sequence ID" value="EEG50498.1"/>
    <property type="molecule type" value="Genomic_DNA"/>
</dbReference>
<dbReference type="GeneID" id="86821813"/>
<proteinExistence type="predicted"/>
<reference evidence="1 2" key="1">
    <citation type="submission" date="2009-01" db="EMBL/GenBank/DDBJ databases">
        <authorList>
            <person name="Fulton L."/>
            <person name="Clifton S."/>
            <person name="Fulton B."/>
            <person name="Xu J."/>
            <person name="Minx P."/>
            <person name="Pepin K.H."/>
            <person name="Johnson M."/>
            <person name="Bhonagiri V."/>
            <person name="Nash W.E."/>
            <person name="Mardis E.R."/>
            <person name="Wilson R.K."/>
        </authorList>
    </citation>
    <scope>NUCLEOTIDE SEQUENCE [LARGE SCALE GENOMIC DNA]</scope>
    <source>
        <strain evidence="2">DSM 10507 / JCM 14656 / S5a33</strain>
    </source>
</reference>
<sequence length="116" mass="13184">MSQEYHTPMTALDEMVSDGNLQMLKASMPYLPGSGQRFLSFYTKLLELKHTMELFSRPQDLTACELSSASTVDPASMLNDIRRFCDPNMQKNIDQVLNMLVMVELIETFKDEPGSQ</sequence>
<dbReference type="Proteomes" id="UP000003100">
    <property type="component" value="Unassembled WGS sequence"/>
</dbReference>
<keyword evidence="2" id="KW-1185">Reference proteome</keyword>
<dbReference type="RefSeq" id="WP_005945890.1">
    <property type="nucleotide sequence ID" value="NZ_CP136423.1"/>
</dbReference>
<dbReference type="PATRIC" id="fig|476272.21.peg.3581"/>
<gene>
    <name evidence="1" type="ORF">RUMHYD_00573</name>
</gene>